<accession>A0A0F7UWT3</accession>
<evidence type="ECO:0000313" key="2">
    <source>
        <dbReference type="EMBL" id="CEL72901.1"/>
    </source>
</evidence>
<organism evidence="2">
    <name type="scientific">Toxoplasma gondii (strain ATCC 50861 / VEG)</name>
    <dbReference type="NCBI Taxonomy" id="432359"/>
    <lineage>
        <taxon>Eukaryota</taxon>
        <taxon>Sar</taxon>
        <taxon>Alveolata</taxon>
        <taxon>Apicomplexa</taxon>
        <taxon>Conoidasida</taxon>
        <taxon>Coccidia</taxon>
        <taxon>Eucoccidiorida</taxon>
        <taxon>Eimeriorina</taxon>
        <taxon>Sarcocystidae</taxon>
        <taxon>Toxoplasma</taxon>
    </lineage>
</organism>
<sequence length="234" mass="25868">MTDTRNRGSATNARTGVQQSLKGENEQLTQHLIGVAVIIRQGQGPALAFGVHSRPIQKTSACSLYGRGMGCLWTPILSATSLSKFHVIGRNSSLRHSRRDVSGVAVMRECSLGVNRAALSRAPHLRDIVGSSRNSEQGSRIGTPLSGKVSLNCTRVQSRKRSSDTQSLVRHSLSWHLSGRAFGSRLRSCGAVSDHNQVKQFPVCWSVCQVFRSYNELRKRIHEHQVCVNWPRRC</sequence>
<gene>
    <name evidence="2" type="ORF">BN1205_033780</name>
</gene>
<evidence type="ECO:0000256" key="1">
    <source>
        <dbReference type="SAM" id="MobiDB-lite"/>
    </source>
</evidence>
<proteinExistence type="predicted"/>
<feature type="compositionally biased region" description="Polar residues" evidence="1">
    <location>
        <begin position="7"/>
        <end position="21"/>
    </location>
</feature>
<reference evidence="2" key="1">
    <citation type="journal article" date="2015" name="PLoS ONE">
        <title>Comprehensive Evaluation of Toxoplasma gondii VEG and Neospora caninum LIV Genomes with Tachyzoite Stage Transcriptome and Proteome Defines Novel Transcript Features.</title>
        <authorList>
            <person name="Ramaprasad A."/>
            <person name="Mourier T."/>
            <person name="Naeem R."/>
            <person name="Malas T.B."/>
            <person name="Moussa E."/>
            <person name="Panigrahi A."/>
            <person name="Vermont S.J."/>
            <person name="Otto T.D."/>
            <person name="Wastling J."/>
            <person name="Pain A."/>
        </authorList>
    </citation>
    <scope>NUCLEOTIDE SEQUENCE</scope>
    <source>
        <strain evidence="2">VEG</strain>
    </source>
</reference>
<name>A0A0F7UWT3_TOXGV</name>
<protein>
    <submittedName>
        <fullName evidence="2">Uncharacterized protein</fullName>
    </submittedName>
</protein>
<dbReference type="EMBL" id="LN714494">
    <property type="protein sequence ID" value="CEL72901.1"/>
    <property type="molecule type" value="Genomic_DNA"/>
</dbReference>
<dbReference type="AlphaFoldDB" id="A0A0F7UWT3"/>
<feature type="region of interest" description="Disordered" evidence="1">
    <location>
        <begin position="1"/>
        <end position="21"/>
    </location>
</feature>